<organism evidence="7 8">
    <name type="scientific">Candidatus Methanoperedens nitratireducens</name>
    <dbReference type="NCBI Taxonomy" id="1392998"/>
    <lineage>
        <taxon>Archaea</taxon>
        <taxon>Methanobacteriati</taxon>
        <taxon>Methanobacteriota</taxon>
        <taxon>Stenosarchaea group</taxon>
        <taxon>Methanomicrobia</taxon>
        <taxon>Methanosarcinales</taxon>
        <taxon>ANME-2 cluster</taxon>
        <taxon>Candidatus Methanoperedentaceae</taxon>
        <taxon>Candidatus Methanoperedens</taxon>
    </lineage>
</organism>
<dbReference type="PANTHER" id="PTHR43409:SF16">
    <property type="entry name" value="SLR0320 PROTEIN"/>
    <property type="match status" value="1"/>
</dbReference>
<keyword evidence="2" id="KW-0949">S-adenosyl-L-methionine</keyword>
<comment type="caution">
    <text evidence="7">The sequence shown here is derived from an EMBL/GenBank/DDBJ whole genome shotgun (WGS) entry which is preliminary data.</text>
</comment>
<evidence type="ECO:0000256" key="4">
    <source>
        <dbReference type="ARBA" id="ARBA00023004"/>
    </source>
</evidence>
<evidence type="ECO:0000256" key="1">
    <source>
        <dbReference type="ARBA" id="ARBA00001966"/>
    </source>
</evidence>
<sequence length="459" mass="52244">MAVIREERCEIIEKNSVLPPYSLLQIASLLRRQGHKVSLIEANGENIEYPDFEKLLSGEDYEAVIIKFTPSTFDWDMKAASISKKHSDAPTIGICWTLGNFARTILNEAKDLDIYIRHEYEVVTPDLIDRLAKGPELSDVAGIAYRSDGEIIINRDADPINNYDDIPIPAYDLLKSFNLYYADTKHGQPFTIMYTSKGCPNSCIYCTMAKTKWKARSAHSVLEELRYLKQNYNIKTIMFFDEVFTLDKKRVEKITQTIVDEKLDIKWYCNSRVDHIDMDLLQKMKQAGCTAVSMGIESGSQKIIGGANKRISVEESAKAIQMVKDAGIKAYCSFIFGLPGENSTTVKETIEFIKRTLPTGGEFNVATPYPGTRLYEIALEKGWITEQTDFRSLLQNKSIMRTEELTSEEIDKAREMAHQAIFLNPKWWIQNIRYVIQNPDDFNLASKYAIGALKLAFGH</sequence>
<reference evidence="7 8" key="1">
    <citation type="submission" date="2015-09" db="EMBL/GenBank/DDBJ databases">
        <title>A metagenomics-based metabolic model of nitrate-dependent anaerobic oxidation of methane by Methanoperedens-like archaea.</title>
        <authorList>
            <person name="Arshad A."/>
            <person name="Speth D.R."/>
            <person name="De Graaf R.M."/>
            <person name="Op Den Camp H.J."/>
            <person name="Jetten M.S."/>
            <person name="Welte C.U."/>
        </authorList>
    </citation>
    <scope>NUCLEOTIDE SEQUENCE [LARGE SCALE GENOMIC DNA]</scope>
</reference>
<dbReference type="GO" id="GO:0046872">
    <property type="term" value="F:metal ion binding"/>
    <property type="evidence" value="ECO:0007669"/>
    <property type="project" value="UniProtKB-KW"/>
</dbReference>
<dbReference type="PATRIC" id="fig|1719120.3.peg.4591"/>
<dbReference type="SFLD" id="SFLDS00029">
    <property type="entry name" value="Radical_SAM"/>
    <property type="match status" value="1"/>
</dbReference>
<dbReference type="PROSITE" id="PS51918">
    <property type="entry name" value="RADICAL_SAM"/>
    <property type="match status" value="1"/>
</dbReference>
<dbReference type="GO" id="GO:0005829">
    <property type="term" value="C:cytosol"/>
    <property type="evidence" value="ECO:0007669"/>
    <property type="project" value="TreeGrafter"/>
</dbReference>
<evidence type="ECO:0000256" key="5">
    <source>
        <dbReference type="ARBA" id="ARBA00023014"/>
    </source>
</evidence>
<dbReference type="SFLD" id="SFLDG01082">
    <property type="entry name" value="B12-binding_domain_containing"/>
    <property type="match status" value="1"/>
</dbReference>
<accession>A0A0P8CFD8</accession>
<dbReference type="AlphaFoldDB" id="A0A0P8CFD8"/>
<keyword evidence="3" id="KW-0479">Metal-binding</keyword>
<evidence type="ECO:0000313" key="8">
    <source>
        <dbReference type="Proteomes" id="UP000050360"/>
    </source>
</evidence>
<keyword evidence="4" id="KW-0408">Iron</keyword>
<dbReference type="InterPro" id="IPR023404">
    <property type="entry name" value="rSAM_horseshoe"/>
</dbReference>
<dbReference type="InterPro" id="IPR006638">
    <property type="entry name" value="Elp3/MiaA/NifB-like_rSAM"/>
</dbReference>
<dbReference type="Pfam" id="PF04055">
    <property type="entry name" value="Radical_SAM"/>
    <property type="match status" value="1"/>
</dbReference>
<dbReference type="InterPro" id="IPR007197">
    <property type="entry name" value="rSAM"/>
</dbReference>
<dbReference type="InterPro" id="IPR051198">
    <property type="entry name" value="BchE-like"/>
</dbReference>
<dbReference type="Proteomes" id="UP000050360">
    <property type="component" value="Unassembled WGS sequence"/>
</dbReference>
<dbReference type="EMBL" id="LKCM01000399">
    <property type="protein sequence ID" value="KPQ41244.1"/>
    <property type="molecule type" value="Genomic_DNA"/>
</dbReference>
<name>A0A0P8CFD8_9EURY</name>
<gene>
    <name evidence="7" type="ORF">MPEBLZ_04205</name>
</gene>
<dbReference type="InterPro" id="IPR034466">
    <property type="entry name" value="Methyltransferase_Class_B"/>
</dbReference>
<keyword evidence="5" id="KW-0411">Iron-sulfur</keyword>
<dbReference type="PANTHER" id="PTHR43409">
    <property type="entry name" value="ANAEROBIC MAGNESIUM-PROTOPORPHYRIN IX MONOMETHYL ESTER CYCLASE-RELATED"/>
    <property type="match status" value="1"/>
</dbReference>
<feature type="domain" description="Radical SAM core" evidence="6">
    <location>
        <begin position="185"/>
        <end position="403"/>
    </location>
</feature>
<proteinExistence type="predicted"/>
<dbReference type="CDD" id="cd01335">
    <property type="entry name" value="Radical_SAM"/>
    <property type="match status" value="1"/>
</dbReference>
<evidence type="ECO:0000259" key="6">
    <source>
        <dbReference type="PROSITE" id="PS51918"/>
    </source>
</evidence>
<evidence type="ECO:0000313" key="7">
    <source>
        <dbReference type="EMBL" id="KPQ41244.1"/>
    </source>
</evidence>
<dbReference type="Gene3D" id="3.80.30.20">
    <property type="entry name" value="tm_1862 like domain"/>
    <property type="match status" value="1"/>
</dbReference>
<dbReference type="GO" id="GO:0051539">
    <property type="term" value="F:4 iron, 4 sulfur cluster binding"/>
    <property type="evidence" value="ECO:0007669"/>
    <property type="project" value="UniProtKB-KW"/>
</dbReference>
<dbReference type="InterPro" id="IPR058240">
    <property type="entry name" value="rSAM_sf"/>
</dbReference>
<dbReference type="SUPFAM" id="SSF102114">
    <property type="entry name" value="Radical SAM enzymes"/>
    <property type="match status" value="1"/>
</dbReference>
<evidence type="ECO:0000256" key="3">
    <source>
        <dbReference type="ARBA" id="ARBA00022723"/>
    </source>
</evidence>
<dbReference type="SFLD" id="SFLDG01123">
    <property type="entry name" value="methyltransferase_(Class_B)"/>
    <property type="match status" value="1"/>
</dbReference>
<dbReference type="GO" id="GO:0003824">
    <property type="term" value="F:catalytic activity"/>
    <property type="evidence" value="ECO:0007669"/>
    <property type="project" value="InterPro"/>
</dbReference>
<dbReference type="SMART" id="SM00729">
    <property type="entry name" value="Elp3"/>
    <property type="match status" value="1"/>
</dbReference>
<protein>
    <submittedName>
        <fullName evidence="7">Fe-S oxidoreductase</fullName>
    </submittedName>
</protein>
<evidence type="ECO:0000256" key="2">
    <source>
        <dbReference type="ARBA" id="ARBA00022691"/>
    </source>
</evidence>
<comment type="cofactor">
    <cofactor evidence="1">
        <name>[4Fe-4S] cluster</name>
        <dbReference type="ChEBI" id="CHEBI:49883"/>
    </cofactor>
</comment>